<dbReference type="Pfam" id="PF13401">
    <property type="entry name" value="AAA_22"/>
    <property type="match status" value="1"/>
</dbReference>
<dbReference type="PROSITE" id="PS50043">
    <property type="entry name" value="HTH_LUXR_2"/>
    <property type="match status" value="1"/>
</dbReference>
<dbReference type="InterPro" id="IPR036388">
    <property type="entry name" value="WH-like_DNA-bd_sf"/>
</dbReference>
<dbReference type="PANTHER" id="PTHR44688:SF16">
    <property type="entry name" value="DNA-BINDING TRANSCRIPTIONAL ACTIVATOR DEVR_DOSR"/>
    <property type="match status" value="1"/>
</dbReference>
<organism evidence="5 6">
    <name type="scientific">Leucobacter manosquensis</name>
    <dbReference type="NCBI Taxonomy" id="2810611"/>
    <lineage>
        <taxon>Bacteria</taxon>
        <taxon>Bacillati</taxon>
        <taxon>Actinomycetota</taxon>
        <taxon>Actinomycetes</taxon>
        <taxon>Micrococcales</taxon>
        <taxon>Microbacteriaceae</taxon>
        <taxon>Leucobacter</taxon>
    </lineage>
</organism>
<dbReference type="Pfam" id="PF00196">
    <property type="entry name" value="GerE"/>
    <property type="match status" value="1"/>
</dbReference>
<dbReference type="InterPro" id="IPR049945">
    <property type="entry name" value="AAA_22"/>
</dbReference>
<dbReference type="Proteomes" id="UP000811492">
    <property type="component" value="Unassembled WGS sequence"/>
</dbReference>
<evidence type="ECO:0000313" key="5">
    <source>
        <dbReference type="EMBL" id="MBS3182824.1"/>
    </source>
</evidence>
<protein>
    <submittedName>
        <fullName evidence="5">AAA family ATPase</fullName>
    </submittedName>
</protein>
<evidence type="ECO:0000313" key="6">
    <source>
        <dbReference type="Proteomes" id="UP000811492"/>
    </source>
</evidence>
<dbReference type="InterPro" id="IPR027417">
    <property type="entry name" value="P-loop_NTPase"/>
</dbReference>
<comment type="caution">
    <text evidence="5">The sequence shown here is derived from an EMBL/GenBank/DDBJ whole genome shotgun (WGS) entry which is preliminary data.</text>
</comment>
<evidence type="ECO:0000256" key="2">
    <source>
        <dbReference type="ARBA" id="ARBA00023125"/>
    </source>
</evidence>
<dbReference type="RefSeq" id="WP_211649814.1">
    <property type="nucleotide sequence ID" value="NZ_JAFEVO010000001.1"/>
</dbReference>
<keyword evidence="1" id="KW-0805">Transcription regulation</keyword>
<keyword evidence="6" id="KW-1185">Reference proteome</keyword>
<reference evidence="5 6" key="1">
    <citation type="submission" date="2021-02" db="EMBL/GenBank/DDBJ databases">
        <title>Draft genome and description of Leucobacter sp nov strain Marseille-Q4368.</title>
        <authorList>
            <person name="Boxberger M."/>
            <person name="La Scola B."/>
        </authorList>
    </citation>
    <scope>NUCLEOTIDE SEQUENCE [LARGE SCALE GENOMIC DNA]</scope>
    <source>
        <strain evidence="5 6">Marseille-Q4368</strain>
    </source>
</reference>
<dbReference type="SUPFAM" id="SSF52540">
    <property type="entry name" value="P-loop containing nucleoside triphosphate hydrolases"/>
    <property type="match status" value="1"/>
</dbReference>
<dbReference type="Pfam" id="PF25873">
    <property type="entry name" value="WHD_MalT"/>
    <property type="match status" value="1"/>
</dbReference>
<dbReference type="Gene3D" id="1.25.40.10">
    <property type="entry name" value="Tetratricopeptide repeat domain"/>
    <property type="match status" value="1"/>
</dbReference>
<accession>A0ABS5M6L3</accession>
<feature type="domain" description="HTH luxR-type" evidence="4">
    <location>
        <begin position="806"/>
        <end position="867"/>
    </location>
</feature>
<evidence type="ECO:0000259" key="4">
    <source>
        <dbReference type="PROSITE" id="PS50043"/>
    </source>
</evidence>
<dbReference type="InterPro" id="IPR000792">
    <property type="entry name" value="Tscrpt_reg_LuxR_C"/>
</dbReference>
<dbReference type="SUPFAM" id="SSF46894">
    <property type="entry name" value="C-terminal effector domain of the bipartite response regulators"/>
    <property type="match status" value="1"/>
</dbReference>
<dbReference type="PANTHER" id="PTHR44688">
    <property type="entry name" value="DNA-BINDING TRANSCRIPTIONAL ACTIVATOR DEVR_DOSR"/>
    <property type="match status" value="1"/>
</dbReference>
<keyword evidence="3" id="KW-0804">Transcription</keyword>
<dbReference type="InterPro" id="IPR011990">
    <property type="entry name" value="TPR-like_helical_dom_sf"/>
</dbReference>
<dbReference type="EMBL" id="JAFEVO010000001">
    <property type="protein sequence ID" value="MBS3182824.1"/>
    <property type="molecule type" value="Genomic_DNA"/>
</dbReference>
<dbReference type="CDD" id="cd06170">
    <property type="entry name" value="LuxR_C_like"/>
    <property type="match status" value="1"/>
</dbReference>
<dbReference type="Gene3D" id="1.10.10.10">
    <property type="entry name" value="Winged helix-like DNA-binding domain superfamily/Winged helix DNA-binding domain"/>
    <property type="match status" value="1"/>
</dbReference>
<dbReference type="PRINTS" id="PR00038">
    <property type="entry name" value="HTHLUXR"/>
</dbReference>
<sequence>MDPRPPESWLRSSWFLTTPPQPVPGIAARPRLISWLSQCLDSSEFALIAAPSGYGKTVMLSAFAHESVSPIAWLTLTRHERDDERLILLGLVSALERLSPTRTSTATQVALRASAPIHQTVATRDLYGSIAGSLAALPEPPVIVIDDAHHAGPILGDVVELLLGLIESGARFVLAGKPELLPWFAKRVMAQPGSLITSSELSLSAADMIEEAARCGEVLDSATAEARRSATDGWPIAFQMRQFSALRGAPEADWRDDLFVDFVDTKVLPALQPRIREFVLTATTCNRLDRGLAGALSGMDGAAALLEECVSSGLFLERITDGAVHGTERTVYRWHDAFGDACRRIVARTSPDRAEILNATAARELSARFPAEALLHAAEVDDAELTLAIIRSSWIRLMLESGARALEQSCLSLPAKYRENPEVLAIRACCINLGGDRSGARMLAARAVSLGEGDYDFAATYAFARLFLLDDHASLVQATVDAERLLSEGESEATMHAYRVFLVGWTLLRLRHDPARATRLLRTATNESRLLRRPILEKRAASNLFFALSLAGRLTDADRLLAGTLAHDDPDDDWAHYDGGIGLFAVGFCAYWRGRYDEAVDAFRDLIAHGGHDVSYAALGRVFLAVIAAARKSPRDILAAQAQLGGIGRSETHGMPWPVYGAIARASLLAVQDESARAIDTLVPLLREPNVPIVRIIAAELARTLGDAALAMDFLAGLTPAERSVSYIDVAAQITAALVAHQTGDAARAHERIERALGPAAEEEVLQPFFSADPMLRELLAAHAVSGSQHAEFIAARLADLESGSGDAFGAALSEREREVLAYLRTPMTAGEIATALFVSVNTVRSHQRAIYRKLGVTNRRDAVKLR</sequence>
<evidence type="ECO:0000256" key="3">
    <source>
        <dbReference type="ARBA" id="ARBA00023163"/>
    </source>
</evidence>
<dbReference type="InterPro" id="IPR016032">
    <property type="entry name" value="Sig_transdc_resp-reg_C-effctor"/>
</dbReference>
<proteinExistence type="predicted"/>
<dbReference type="InterPro" id="IPR059106">
    <property type="entry name" value="WHD_MalT"/>
</dbReference>
<keyword evidence="2" id="KW-0238">DNA-binding</keyword>
<dbReference type="SMART" id="SM00421">
    <property type="entry name" value="HTH_LUXR"/>
    <property type="match status" value="1"/>
</dbReference>
<evidence type="ECO:0000256" key="1">
    <source>
        <dbReference type="ARBA" id="ARBA00023015"/>
    </source>
</evidence>
<name>A0ABS5M6L3_9MICO</name>
<gene>
    <name evidence="5" type="ORF">JSQ98_11575</name>
</gene>